<dbReference type="Proteomes" id="UP000095552">
    <property type="component" value="Unassembled WGS sequence"/>
</dbReference>
<evidence type="ECO:0000313" key="1">
    <source>
        <dbReference type="EMBL" id="OEK07096.1"/>
    </source>
</evidence>
<sequence length="195" mass="22179">MKLNAKRAVLEFTSIVVAVILAMSLSELRQNYLNEQLAKKTFKNIVLEVEHNEEQLKRDSAKIAKDLAFIQKWVEDVSEDKKPETFSAGFSLSFLNSSAMEVAEINQSLAFLSMEQHMDLADIYAAQDFYSEHGTKMFDIMGGFVGQMTEPNPKEVLPHVLTLRFHLRIIYNTINAYLEQSSTFLENYATVLASD</sequence>
<dbReference type="STRING" id="1563681.BFP71_05410"/>
<name>A0A1E5T6X2_9BACT</name>
<dbReference type="EMBL" id="MDGQ01000003">
    <property type="protein sequence ID" value="OEK07096.1"/>
    <property type="molecule type" value="Genomic_DNA"/>
</dbReference>
<organism evidence="1 2">
    <name type="scientific">Roseivirga misakiensis</name>
    <dbReference type="NCBI Taxonomy" id="1563681"/>
    <lineage>
        <taxon>Bacteria</taxon>
        <taxon>Pseudomonadati</taxon>
        <taxon>Bacteroidota</taxon>
        <taxon>Cytophagia</taxon>
        <taxon>Cytophagales</taxon>
        <taxon>Roseivirgaceae</taxon>
        <taxon>Roseivirga</taxon>
    </lineage>
</organism>
<protein>
    <submittedName>
        <fullName evidence="1">Uncharacterized protein</fullName>
    </submittedName>
</protein>
<accession>A0A1E5T6X2</accession>
<reference evidence="1 2" key="1">
    <citation type="submission" date="2016-08" db="EMBL/GenBank/DDBJ databases">
        <title>Draft genome of Fabibacter sp. strain SK-8.</title>
        <authorList>
            <person name="Wong S.-K."/>
            <person name="Hamasaki K."/>
            <person name="Yoshizawa S."/>
        </authorList>
    </citation>
    <scope>NUCLEOTIDE SEQUENCE [LARGE SCALE GENOMIC DNA]</scope>
    <source>
        <strain evidence="1 2">SK-8</strain>
    </source>
</reference>
<dbReference type="AlphaFoldDB" id="A0A1E5T6X2"/>
<comment type="caution">
    <text evidence="1">The sequence shown here is derived from an EMBL/GenBank/DDBJ whole genome shotgun (WGS) entry which is preliminary data.</text>
</comment>
<evidence type="ECO:0000313" key="2">
    <source>
        <dbReference type="Proteomes" id="UP000095552"/>
    </source>
</evidence>
<gene>
    <name evidence="1" type="ORF">BFP71_05410</name>
</gene>
<dbReference type="RefSeq" id="WP_069834408.1">
    <property type="nucleotide sequence ID" value="NZ_MDGQ01000003.1"/>
</dbReference>
<keyword evidence="2" id="KW-1185">Reference proteome</keyword>
<proteinExistence type="predicted"/>